<comment type="subcellular location">
    <subcellularLocation>
        <location evidence="3">Mitochondrion inner membrane</location>
        <topology evidence="3">Peripheral membrane protein</topology>
    </subcellularLocation>
    <subcellularLocation>
        <location evidence="2">Mitochondrion intermembrane space</location>
    </subcellularLocation>
</comment>
<dbReference type="GO" id="GO:0005743">
    <property type="term" value="C:mitochondrial inner membrane"/>
    <property type="evidence" value="ECO:0007669"/>
    <property type="project" value="UniProtKB-SubCell"/>
</dbReference>
<evidence type="ECO:0000256" key="7">
    <source>
        <dbReference type="ARBA" id="ARBA00022448"/>
    </source>
</evidence>
<evidence type="ECO:0000313" key="17">
    <source>
        <dbReference type="EMBL" id="KIJ98816.1"/>
    </source>
</evidence>
<name>A0A0C9XMQ6_9AGAR</name>
<dbReference type="STRING" id="1095629.A0A0C9XMQ6"/>
<evidence type="ECO:0000256" key="8">
    <source>
        <dbReference type="ARBA" id="ARBA00022660"/>
    </source>
</evidence>
<dbReference type="EMBL" id="KN838661">
    <property type="protein sequence ID" value="KIJ98816.1"/>
    <property type="molecule type" value="Genomic_DNA"/>
</dbReference>
<gene>
    <name evidence="17" type="ORF">K443DRAFT_195396</name>
</gene>
<dbReference type="HOGENOM" id="CLU_162182_0_0_1"/>
<keyword evidence="9" id="KW-0999">Mitochondrion inner membrane</keyword>
<evidence type="ECO:0000313" key="18">
    <source>
        <dbReference type="Proteomes" id="UP000054477"/>
    </source>
</evidence>
<evidence type="ECO:0000256" key="16">
    <source>
        <dbReference type="PIRSR" id="PIRSR619342-50"/>
    </source>
</evidence>
<evidence type="ECO:0000256" key="12">
    <source>
        <dbReference type="ARBA" id="ARBA00023136"/>
    </source>
</evidence>
<keyword evidence="18" id="KW-1185">Reference proteome</keyword>
<feature type="disulfide bond" evidence="16">
    <location>
        <begin position="14"/>
        <end position="44"/>
    </location>
</feature>
<dbReference type="GO" id="GO:0032981">
    <property type="term" value="P:mitochondrial respiratory chain complex I assembly"/>
    <property type="evidence" value="ECO:0007669"/>
    <property type="project" value="TreeGrafter"/>
</dbReference>
<evidence type="ECO:0000256" key="6">
    <source>
        <dbReference type="ARBA" id="ARBA00013482"/>
    </source>
</evidence>
<evidence type="ECO:0000256" key="14">
    <source>
        <dbReference type="ARBA" id="ARBA00031222"/>
    </source>
</evidence>
<reference evidence="17 18" key="1">
    <citation type="submission" date="2014-04" db="EMBL/GenBank/DDBJ databases">
        <authorList>
            <consortium name="DOE Joint Genome Institute"/>
            <person name="Kuo A."/>
            <person name="Kohler A."/>
            <person name="Nagy L.G."/>
            <person name="Floudas D."/>
            <person name="Copeland A."/>
            <person name="Barry K.W."/>
            <person name="Cichocki N."/>
            <person name="Veneault-Fourrey C."/>
            <person name="LaButti K."/>
            <person name="Lindquist E.A."/>
            <person name="Lipzen A."/>
            <person name="Lundell T."/>
            <person name="Morin E."/>
            <person name="Murat C."/>
            <person name="Sun H."/>
            <person name="Tunlid A."/>
            <person name="Henrissat B."/>
            <person name="Grigoriev I.V."/>
            <person name="Hibbett D.S."/>
            <person name="Martin F."/>
            <person name="Nordberg H.P."/>
            <person name="Cantor M.N."/>
            <person name="Hua S.X."/>
        </authorList>
    </citation>
    <scope>NUCLEOTIDE SEQUENCE [LARGE SCALE GENOMIC DNA]</scope>
    <source>
        <strain evidence="17 18">LaAM-08-1</strain>
    </source>
</reference>
<proteinExistence type="inferred from homology"/>
<sequence>MASGYGWGGGRSRCFTYWQEFQKCYAQTDNPIECRPQSRDYLECLHHPQELTRAKVIQDEFIRKVEHSAKEGRKTADVLAEGSIVGVGLIQRGGKGDSKAK</sequence>
<protein>
    <recommendedName>
        <fullName evidence="6">NADH dehydrogenase [ubiquinone] iron-sulfur protein 5</fullName>
    </recommendedName>
    <alternativeName>
        <fullName evidence="14">Complex I-15 kDa</fullName>
    </alternativeName>
    <alternativeName>
        <fullName evidence="15">NADH-ubiquinone oxidoreductase 15 kDa subunit</fullName>
    </alternativeName>
</protein>
<keyword evidence="13 16" id="KW-1015">Disulfide bond</keyword>
<evidence type="ECO:0000256" key="15">
    <source>
        <dbReference type="ARBA" id="ARBA00032739"/>
    </source>
</evidence>
<dbReference type="OrthoDB" id="9992197at2759"/>
<dbReference type="PANTHER" id="PTHR15224:SF1">
    <property type="entry name" value="NADH DEHYDROGENASE [UBIQUINONE] IRON-SULFUR PROTEIN 5"/>
    <property type="match status" value="1"/>
</dbReference>
<dbReference type="InterPro" id="IPR019342">
    <property type="entry name" value="NADH_UbQ_OxRdtase_FeS-su5"/>
</dbReference>
<feature type="disulfide bond" evidence="16">
    <location>
        <begin position="24"/>
        <end position="34"/>
    </location>
</feature>
<dbReference type="AlphaFoldDB" id="A0A0C9XMQ6"/>
<evidence type="ECO:0000256" key="1">
    <source>
        <dbReference type="ARBA" id="ARBA00003195"/>
    </source>
</evidence>
<evidence type="ECO:0000256" key="5">
    <source>
        <dbReference type="ARBA" id="ARBA00011261"/>
    </source>
</evidence>
<dbReference type="GO" id="GO:0005758">
    <property type="term" value="C:mitochondrial intermembrane space"/>
    <property type="evidence" value="ECO:0007669"/>
    <property type="project" value="UniProtKB-SubCell"/>
</dbReference>
<organism evidence="17 18">
    <name type="scientific">Laccaria amethystina LaAM-08-1</name>
    <dbReference type="NCBI Taxonomy" id="1095629"/>
    <lineage>
        <taxon>Eukaryota</taxon>
        <taxon>Fungi</taxon>
        <taxon>Dikarya</taxon>
        <taxon>Basidiomycota</taxon>
        <taxon>Agaricomycotina</taxon>
        <taxon>Agaricomycetes</taxon>
        <taxon>Agaricomycetidae</taxon>
        <taxon>Agaricales</taxon>
        <taxon>Agaricineae</taxon>
        <taxon>Hydnangiaceae</taxon>
        <taxon>Laccaria</taxon>
    </lineage>
</organism>
<keyword evidence="12" id="KW-0472">Membrane</keyword>
<keyword evidence="7" id="KW-0813">Transport</keyword>
<keyword evidence="8" id="KW-0679">Respiratory chain</keyword>
<dbReference type="CDD" id="cd24141">
    <property type="entry name" value="NDUFS5-like"/>
    <property type="match status" value="1"/>
</dbReference>
<comment type="function">
    <text evidence="1">Accessory subunit of the mitochondrial membrane respiratory chain NADH dehydrogenase (Complex I), that is believed not to be involved in catalysis. Complex I functions in the transfer of electrons from NADH to the respiratory chain. The immediate electron acceptor for the enzyme is believed to be ubiquinone.</text>
</comment>
<evidence type="ECO:0000256" key="9">
    <source>
        <dbReference type="ARBA" id="ARBA00022792"/>
    </source>
</evidence>
<evidence type="ECO:0000256" key="13">
    <source>
        <dbReference type="ARBA" id="ARBA00023157"/>
    </source>
</evidence>
<evidence type="ECO:0000256" key="2">
    <source>
        <dbReference type="ARBA" id="ARBA00004569"/>
    </source>
</evidence>
<evidence type="ECO:0000256" key="10">
    <source>
        <dbReference type="ARBA" id="ARBA00022982"/>
    </source>
</evidence>
<evidence type="ECO:0000256" key="11">
    <source>
        <dbReference type="ARBA" id="ARBA00023128"/>
    </source>
</evidence>
<evidence type="ECO:0000256" key="3">
    <source>
        <dbReference type="ARBA" id="ARBA00004637"/>
    </source>
</evidence>
<comment type="subunit">
    <text evidence="5">Mammalian complex I is composed of 45 different subunits. This is a component of the iron-sulfur (IP) fragment of the enzyme.</text>
</comment>
<dbReference type="PANTHER" id="PTHR15224">
    <property type="entry name" value="NADH DEHYDROGENASE [UBIQUINONE] IRON-SULFUR PROTEIN 5"/>
    <property type="match status" value="1"/>
</dbReference>
<keyword evidence="10" id="KW-0249">Electron transport</keyword>
<comment type="similarity">
    <text evidence="4">Belongs to the complex I NDUFS5 subunit family.</text>
</comment>
<accession>A0A0C9XMQ6</accession>
<evidence type="ECO:0000256" key="4">
    <source>
        <dbReference type="ARBA" id="ARBA00007372"/>
    </source>
</evidence>
<reference evidence="18" key="2">
    <citation type="submission" date="2015-01" db="EMBL/GenBank/DDBJ databases">
        <title>Evolutionary Origins and Diversification of the Mycorrhizal Mutualists.</title>
        <authorList>
            <consortium name="DOE Joint Genome Institute"/>
            <consortium name="Mycorrhizal Genomics Consortium"/>
            <person name="Kohler A."/>
            <person name="Kuo A."/>
            <person name="Nagy L.G."/>
            <person name="Floudas D."/>
            <person name="Copeland A."/>
            <person name="Barry K.W."/>
            <person name="Cichocki N."/>
            <person name="Veneault-Fourrey C."/>
            <person name="LaButti K."/>
            <person name="Lindquist E.A."/>
            <person name="Lipzen A."/>
            <person name="Lundell T."/>
            <person name="Morin E."/>
            <person name="Murat C."/>
            <person name="Riley R."/>
            <person name="Ohm R."/>
            <person name="Sun H."/>
            <person name="Tunlid A."/>
            <person name="Henrissat B."/>
            <person name="Grigoriev I.V."/>
            <person name="Hibbett D.S."/>
            <person name="Martin F."/>
        </authorList>
    </citation>
    <scope>NUCLEOTIDE SEQUENCE [LARGE SCALE GENOMIC DNA]</scope>
    <source>
        <strain evidence="18">LaAM-08-1</strain>
    </source>
</reference>
<dbReference type="Proteomes" id="UP000054477">
    <property type="component" value="Unassembled WGS sequence"/>
</dbReference>
<keyword evidence="11" id="KW-0496">Mitochondrion</keyword>